<gene>
    <name evidence="1" type="ORF">AGR3A_Cc420261</name>
</gene>
<dbReference type="Proteomes" id="UP000191988">
    <property type="component" value="Unassembled WGS sequence"/>
</dbReference>
<dbReference type="EMBL" id="FBWK01000037">
    <property type="protein sequence ID" value="CUX35104.1"/>
    <property type="molecule type" value="Genomic_DNA"/>
</dbReference>
<organism evidence="1 2">
    <name type="scientific">Agrobacterium tomkonis CFBP 6623</name>
    <dbReference type="NCBI Taxonomy" id="1183432"/>
    <lineage>
        <taxon>Bacteria</taxon>
        <taxon>Pseudomonadati</taxon>
        <taxon>Pseudomonadota</taxon>
        <taxon>Alphaproteobacteria</taxon>
        <taxon>Hyphomicrobiales</taxon>
        <taxon>Rhizobiaceae</taxon>
        <taxon>Rhizobium/Agrobacterium group</taxon>
        <taxon>Agrobacterium</taxon>
        <taxon>Agrobacterium tumefaciens complex</taxon>
    </lineage>
</organism>
<dbReference type="RefSeq" id="WP_167379166.1">
    <property type="nucleotide sequence ID" value="NZ_LT009723.1"/>
</dbReference>
<dbReference type="AlphaFoldDB" id="A0A1S7QD99"/>
<evidence type="ECO:0000313" key="2">
    <source>
        <dbReference type="Proteomes" id="UP000191988"/>
    </source>
</evidence>
<proteinExistence type="predicted"/>
<protein>
    <submittedName>
        <fullName evidence="1">Uncharacterized protein</fullName>
    </submittedName>
</protein>
<keyword evidence="2" id="KW-1185">Reference proteome</keyword>
<sequence length="122" mass="13758">MTDVNIKADKLLTDKEAAAYLGVARQTVAAAPTIVVRAHGDGGAHECYSNKRSGRCILILNHLRTIKSLYAPSIQFFQNILLEYWILVLQVCPTERRFIDRLWIIVERFPRSGACAQGTRNE</sequence>
<dbReference type="STRING" id="1183432.AGR3A_Cc420261"/>
<reference evidence="2" key="1">
    <citation type="submission" date="2016-01" db="EMBL/GenBank/DDBJ databases">
        <authorList>
            <person name="Regsiter A."/>
            <person name="william w."/>
        </authorList>
    </citation>
    <scope>NUCLEOTIDE SEQUENCE [LARGE SCALE GENOMIC DNA]</scope>
    <source>
        <strain evidence="2">CFBP 6623</strain>
    </source>
</reference>
<accession>A0A1S7QD99</accession>
<evidence type="ECO:0000313" key="1">
    <source>
        <dbReference type="EMBL" id="CUX35104.1"/>
    </source>
</evidence>
<name>A0A1S7QD99_9HYPH</name>